<dbReference type="Proteomes" id="UP000192418">
    <property type="component" value="Unassembled WGS sequence"/>
</dbReference>
<dbReference type="EMBL" id="FWXY01000006">
    <property type="protein sequence ID" value="SMC64465.1"/>
    <property type="molecule type" value="Genomic_DNA"/>
</dbReference>
<gene>
    <name evidence="1" type="ORF">SAMN02746065_10691</name>
</gene>
<proteinExistence type="predicted"/>
<keyword evidence="2" id="KW-1185">Reference proteome</keyword>
<evidence type="ECO:0000313" key="2">
    <source>
        <dbReference type="Proteomes" id="UP000192418"/>
    </source>
</evidence>
<protein>
    <submittedName>
        <fullName evidence="1">Uncharacterized protein</fullName>
    </submittedName>
</protein>
<dbReference type="AlphaFoldDB" id="A0A1W2AUU4"/>
<dbReference type="STRING" id="1121400.SAMN02746065_10691"/>
<name>A0A1W2AUU4_9BACT</name>
<organism evidence="1 2">
    <name type="scientific">Desulfocicer vacuolatum DSM 3385</name>
    <dbReference type="NCBI Taxonomy" id="1121400"/>
    <lineage>
        <taxon>Bacteria</taxon>
        <taxon>Pseudomonadati</taxon>
        <taxon>Thermodesulfobacteriota</taxon>
        <taxon>Desulfobacteria</taxon>
        <taxon>Desulfobacterales</taxon>
        <taxon>Desulfobacteraceae</taxon>
        <taxon>Desulfocicer</taxon>
    </lineage>
</organism>
<evidence type="ECO:0000313" key="1">
    <source>
        <dbReference type="EMBL" id="SMC64465.1"/>
    </source>
</evidence>
<accession>A0A1W2AUU4</accession>
<reference evidence="1 2" key="1">
    <citation type="submission" date="2017-04" db="EMBL/GenBank/DDBJ databases">
        <authorList>
            <person name="Afonso C.L."/>
            <person name="Miller P.J."/>
            <person name="Scott M.A."/>
            <person name="Spackman E."/>
            <person name="Goraichik I."/>
            <person name="Dimitrov K.M."/>
            <person name="Suarez D.L."/>
            <person name="Swayne D.E."/>
        </authorList>
    </citation>
    <scope>NUCLEOTIDE SEQUENCE [LARGE SCALE GENOMIC DNA]</scope>
    <source>
        <strain evidence="1 2">DSM 3385</strain>
    </source>
</reference>
<sequence>MDIVEKDVISTARSMMKETDIGAFVLECTDLPPFAHGIRKVTGRPVFDFVTLTIFVYQGISSGRDGQPGHV</sequence>